<dbReference type="InterPro" id="IPR027493">
    <property type="entry name" value="Ribosomal_bL31_B"/>
</dbReference>
<dbReference type="PANTHER" id="PTHR33280:SF1">
    <property type="entry name" value="LARGE RIBOSOMAL SUBUNIT PROTEIN BL31C"/>
    <property type="match status" value="1"/>
</dbReference>
<gene>
    <name evidence="3" type="primary">rpmE2</name>
    <name evidence="4" type="ORF">A3D50_01345</name>
</gene>
<dbReference type="SUPFAM" id="SSF143800">
    <property type="entry name" value="L28p-like"/>
    <property type="match status" value="1"/>
</dbReference>
<comment type="caution">
    <text evidence="4">The sequence shown here is derived from an EMBL/GenBank/DDBJ whole genome shotgun (WGS) entry which is preliminary data.</text>
</comment>
<dbReference type="HAMAP" id="MF_00502">
    <property type="entry name" value="Ribosomal_bL31_2"/>
    <property type="match status" value="1"/>
</dbReference>
<dbReference type="PRINTS" id="PR01249">
    <property type="entry name" value="RIBOSOMALL31"/>
</dbReference>
<dbReference type="PROSITE" id="PS01143">
    <property type="entry name" value="RIBOSOMAL_L31"/>
    <property type="match status" value="1"/>
</dbReference>
<dbReference type="AlphaFoldDB" id="A0A1G2MM43"/>
<sequence>MKKDIHPANYRQVIFSDNSSGAKFLLYSTIETKKVEKWTDGKEYPVFFVEISSASHPFYTNQEKIVDTAGRVERFKTRQSKSKAVSKK</sequence>
<dbReference type="Pfam" id="PF01197">
    <property type="entry name" value="Ribosomal_L31"/>
    <property type="match status" value="1"/>
</dbReference>
<name>A0A1G2MM43_9BACT</name>
<dbReference type="Gene3D" id="4.10.830.30">
    <property type="entry name" value="Ribosomal protein L31"/>
    <property type="match status" value="1"/>
</dbReference>
<evidence type="ECO:0000256" key="1">
    <source>
        <dbReference type="ARBA" id="ARBA00022980"/>
    </source>
</evidence>
<protein>
    <recommendedName>
        <fullName evidence="3">Large ribosomal subunit protein bL31B</fullName>
    </recommendedName>
</protein>
<dbReference type="PANTHER" id="PTHR33280">
    <property type="entry name" value="50S RIBOSOMAL PROTEIN L31, CHLOROPLASTIC"/>
    <property type="match status" value="1"/>
</dbReference>
<dbReference type="NCBIfam" id="NF002462">
    <property type="entry name" value="PRK01678.1"/>
    <property type="match status" value="1"/>
</dbReference>
<dbReference type="STRING" id="1802308.A3D50_01345"/>
<dbReference type="Proteomes" id="UP000178413">
    <property type="component" value="Unassembled WGS sequence"/>
</dbReference>
<evidence type="ECO:0000313" key="5">
    <source>
        <dbReference type="Proteomes" id="UP000178413"/>
    </source>
</evidence>
<proteinExistence type="inferred from homology"/>
<evidence type="ECO:0000313" key="4">
    <source>
        <dbReference type="EMBL" id="OHA24289.1"/>
    </source>
</evidence>
<dbReference type="GO" id="GO:0003735">
    <property type="term" value="F:structural constituent of ribosome"/>
    <property type="evidence" value="ECO:0007669"/>
    <property type="project" value="InterPro"/>
</dbReference>
<dbReference type="InterPro" id="IPR042105">
    <property type="entry name" value="Ribosomal_bL31_sf"/>
</dbReference>
<dbReference type="InterPro" id="IPR034704">
    <property type="entry name" value="Ribosomal_bL28/bL31-like_sf"/>
</dbReference>
<keyword evidence="1 3" id="KW-0689">Ribosomal protein</keyword>
<keyword evidence="2 3" id="KW-0687">Ribonucleoprotein</keyword>
<evidence type="ECO:0000256" key="2">
    <source>
        <dbReference type="ARBA" id="ARBA00023274"/>
    </source>
</evidence>
<accession>A0A1G2MM43</accession>
<evidence type="ECO:0000256" key="3">
    <source>
        <dbReference type="HAMAP-Rule" id="MF_00502"/>
    </source>
</evidence>
<dbReference type="InterPro" id="IPR002150">
    <property type="entry name" value="Ribosomal_bL31"/>
</dbReference>
<dbReference type="GO" id="GO:0005840">
    <property type="term" value="C:ribosome"/>
    <property type="evidence" value="ECO:0007669"/>
    <property type="project" value="UniProtKB-KW"/>
</dbReference>
<reference evidence="4 5" key="1">
    <citation type="journal article" date="2016" name="Nat. Commun.">
        <title>Thousands of microbial genomes shed light on interconnected biogeochemical processes in an aquifer system.</title>
        <authorList>
            <person name="Anantharaman K."/>
            <person name="Brown C.T."/>
            <person name="Hug L.A."/>
            <person name="Sharon I."/>
            <person name="Castelle C.J."/>
            <person name="Probst A.J."/>
            <person name="Thomas B.C."/>
            <person name="Singh A."/>
            <person name="Wilkins M.J."/>
            <person name="Karaoz U."/>
            <person name="Brodie E.L."/>
            <person name="Williams K.H."/>
            <person name="Hubbard S.S."/>
            <person name="Banfield J.F."/>
        </authorList>
    </citation>
    <scope>NUCLEOTIDE SEQUENCE [LARGE SCALE GENOMIC DNA]</scope>
</reference>
<dbReference type="GO" id="GO:0006412">
    <property type="term" value="P:translation"/>
    <property type="evidence" value="ECO:0007669"/>
    <property type="project" value="UniProtKB-UniRule"/>
</dbReference>
<dbReference type="NCBIfam" id="TIGR00105">
    <property type="entry name" value="L31"/>
    <property type="match status" value="1"/>
</dbReference>
<comment type="similarity">
    <text evidence="3">Belongs to the bacterial ribosomal protein bL31 family. Type B subfamily.</text>
</comment>
<comment type="subunit">
    <text evidence="3">Part of the 50S ribosomal subunit.</text>
</comment>
<organism evidence="4 5">
    <name type="scientific">Candidatus Taylorbacteria bacterium RIFCSPHIGHO2_02_FULL_44_12</name>
    <dbReference type="NCBI Taxonomy" id="1802308"/>
    <lineage>
        <taxon>Bacteria</taxon>
        <taxon>Candidatus Tayloriibacteriota</taxon>
    </lineage>
</organism>
<dbReference type="GO" id="GO:1990904">
    <property type="term" value="C:ribonucleoprotein complex"/>
    <property type="evidence" value="ECO:0007669"/>
    <property type="project" value="UniProtKB-KW"/>
</dbReference>
<dbReference type="EMBL" id="MHRM01000008">
    <property type="protein sequence ID" value="OHA24289.1"/>
    <property type="molecule type" value="Genomic_DNA"/>
</dbReference>